<protein>
    <recommendedName>
        <fullName evidence="4">N-acetyltransferase domain-containing protein</fullName>
    </recommendedName>
</protein>
<sequence length="317" mass="36854">MNNLSSDIEQSIKRTPEPEPERKENETNITKEILTHISSIHEPLNETVFKLQEKVDQDISIATETKQSLSPPEEKEKPQEKPKEVPAPKVTQNTSKRNLGLKVFDLDDMLHGNYDLDLNMSRYQKICHPRLPPQHHYHQQTRRKKAKTHYQKSLKRLHISHTIALLFAKSMNPSSRKCCDKRPSMAILLAWSQVKAIYLRDYQSRPPMMQILHEIQACAGKPLRPPPKCECTASIDYTYFQPQHLNQVNTMLRRSFWEGVDVFESLLFLEFSIVALYKQVVIGCAFMTPEDYITYFAVSPGWNGAGIRQFMVYHLFQ</sequence>
<accession>A0A8H7RTP4</accession>
<evidence type="ECO:0000313" key="2">
    <source>
        <dbReference type="EMBL" id="KAG2216580.1"/>
    </source>
</evidence>
<comment type="caution">
    <text evidence="2">The sequence shown here is derived from an EMBL/GenBank/DDBJ whole genome shotgun (WGS) entry which is preliminary data.</text>
</comment>
<name>A0A8H7RTP4_9FUNG</name>
<evidence type="ECO:0008006" key="4">
    <source>
        <dbReference type="Google" id="ProtNLM"/>
    </source>
</evidence>
<evidence type="ECO:0000256" key="1">
    <source>
        <dbReference type="SAM" id="MobiDB-lite"/>
    </source>
</evidence>
<proteinExistence type="predicted"/>
<feature type="region of interest" description="Disordered" evidence="1">
    <location>
        <begin position="63"/>
        <end position="96"/>
    </location>
</feature>
<feature type="compositionally biased region" description="Basic and acidic residues" evidence="1">
    <location>
        <begin position="72"/>
        <end position="86"/>
    </location>
</feature>
<feature type="compositionally biased region" description="Basic and acidic residues" evidence="1">
    <location>
        <begin position="10"/>
        <end position="26"/>
    </location>
</feature>
<gene>
    <name evidence="2" type="ORF">INT45_001705</name>
</gene>
<dbReference type="EMBL" id="JAEPRB010000385">
    <property type="protein sequence ID" value="KAG2216580.1"/>
    <property type="molecule type" value="Genomic_DNA"/>
</dbReference>
<reference evidence="2 3" key="1">
    <citation type="submission" date="2020-12" db="EMBL/GenBank/DDBJ databases">
        <title>Metabolic potential, ecology and presence of endohyphal bacteria is reflected in genomic diversity of Mucoromycotina.</title>
        <authorList>
            <person name="Muszewska A."/>
            <person name="Okrasinska A."/>
            <person name="Steczkiewicz K."/>
            <person name="Drgas O."/>
            <person name="Orlowska M."/>
            <person name="Perlinska-Lenart U."/>
            <person name="Aleksandrzak-Piekarczyk T."/>
            <person name="Szatraj K."/>
            <person name="Zielenkiewicz U."/>
            <person name="Pilsyk S."/>
            <person name="Malc E."/>
            <person name="Mieczkowski P."/>
            <person name="Kruszewska J.S."/>
            <person name="Biernat P."/>
            <person name="Pawlowska J."/>
        </authorList>
    </citation>
    <scope>NUCLEOTIDE SEQUENCE [LARGE SCALE GENOMIC DNA]</scope>
    <source>
        <strain evidence="2 3">CBS 142.35</strain>
    </source>
</reference>
<keyword evidence="3" id="KW-1185">Reference proteome</keyword>
<dbReference type="InterPro" id="IPR016181">
    <property type="entry name" value="Acyl_CoA_acyltransferase"/>
</dbReference>
<dbReference type="Proteomes" id="UP000646827">
    <property type="component" value="Unassembled WGS sequence"/>
</dbReference>
<evidence type="ECO:0000313" key="3">
    <source>
        <dbReference type="Proteomes" id="UP000646827"/>
    </source>
</evidence>
<feature type="region of interest" description="Disordered" evidence="1">
    <location>
        <begin position="1"/>
        <end position="27"/>
    </location>
</feature>
<dbReference type="SUPFAM" id="SSF55729">
    <property type="entry name" value="Acyl-CoA N-acyltransferases (Nat)"/>
    <property type="match status" value="1"/>
</dbReference>
<feature type="non-terminal residue" evidence="2">
    <location>
        <position position="1"/>
    </location>
</feature>
<dbReference type="AlphaFoldDB" id="A0A8H7RTP4"/>
<dbReference type="OrthoDB" id="4080456at2759"/>
<organism evidence="2 3">
    <name type="scientific">Circinella minor</name>
    <dbReference type="NCBI Taxonomy" id="1195481"/>
    <lineage>
        <taxon>Eukaryota</taxon>
        <taxon>Fungi</taxon>
        <taxon>Fungi incertae sedis</taxon>
        <taxon>Mucoromycota</taxon>
        <taxon>Mucoromycotina</taxon>
        <taxon>Mucoromycetes</taxon>
        <taxon>Mucorales</taxon>
        <taxon>Lichtheimiaceae</taxon>
        <taxon>Circinella</taxon>
    </lineage>
</organism>